<protein>
    <submittedName>
        <fullName evidence="1">Uncharacterized protein</fullName>
    </submittedName>
</protein>
<organism evidence="1">
    <name type="scientific">marine sediment metagenome</name>
    <dbReference type="NCBI Taxonomy" id="412755"/>
    <lineage>
        <taxon>unclassified sequences</taxon>
        <taxon>metagenomes</taxon>
        <taxon>ecological metagenomes</taxon>
    </lineage>
</organism>
<accession>A0A0F9PQ27</accession>
<sequence length="58" mass="6564">MKNVVENIVNEIKRIRLGKYGVSYSDIVNYILGHGDLDFNLQDEKDLKRGELIGNLSG</sequence>
<reference evidence="1" key="1">
    <citation type="journal article" date="2015" name="Nature">
        <title>Complex archaea that bridge the gap between prokaryotes and eukaryotes.</title>
        <authorList>
            <person name="Spang A."/>
            <person name="Saw J.H."/>
            <person name="Jorgensen S.L."/>
            <person name="Zaremba-Niedzwiedzka K."/>
            <person name="Martijn J."/>
            <person name="Lind A.E."/>
            <person name="van Eijk R."/>
            <person name="Schleper C."/>
            <person name="Guy L."/>
            <person name="Ettema T.J."/>
        </authorList>
    </citation>
    <scope>NUCLEOTIDE SEQUENCE</scope>
</reference>
<dbReference type="EMBL" id="LAZR01002698">
    <property type="protein sequence ID" value="KKN26727.1"/>
    <property type="molecule type" value="Genomic_DNA"/>
</dbReference>
<comment type="caution">
    <text evidence="1">The sequence shown here is derived from an EMBL/GenBank/DDBJ whole genome shotgun (WGS) entry which is preliminary data.</text>
</comment>
<evidence type="ECO:0000313" key="1">
    <source>
        <dbReference type="EMBL" id="KKN26727.1"/>
    </source>
</evidence>
<name>A0A0F9PQ27_9ZZZZ</name>
<proteinExistence type="predicted"/>
<gene>
    <name evidence="1" type="ORF">LCGC14_0871670</name>
</gene>
<dbReference type="AlphaFoldDB" id="A0A0F9PQ27"/>